<feature type="domain" description="Pyridoxamine 5'-phosphate oxidase N-terminal" evidence="1">
    <location>
        <begin position="15"/>
        <end position="168"/>
    </location>
</feature>
<dbReference type="InterPro" id="IPR012349">
    <property type="entry name" value="Split_barrel_FMN-bd"/>
</dbReference>
<evidence type="ECO:0000313" key="2">
    <source>
        <dbReference type="EMBL" id="SKB36612.1"/>
    </source>
</evidence>
<gene>
    <name evidence="2" type="ORF">SAMN02745120_1062</name>
</gene>
<name>A0A1T5ANQ0_9FIRM</name>
<dbReference type="Proteomes" id="UP000243406">
    <property type="component" value="Unassembled WGS sequence"/>
</dbReference>
<dbReference type="SUPFAM" id="SSF50475">
    <property type="entry name" value="FMN-binding split barrel"/>
    <property type="match status" value="1"/>
</dbReference>
<reference evidence="3" key="1">
    <citation type="submission" date="2017-02" db="EMBL/GenBank/DDBJ databases">
        <authorList>
            <person name="Varghese N."/>
            <person name="Submissions S."/>
        </authorList>
    </citation>
    <scope>NUCLEOTIDE SEQUENCE [LARGE SCALE GENOMIC DNA]</scope>
    <source>
        <strain evidence="3">ATCC 35199</strain>
    </source>
</reference>
<dbReference type="PANTHER" id="PTHR34071:SF2">
    <property type="entry name" value="FLAVIN-NUCLEOTIDE-BINDING PROTEIN"/>
    <property type="match status" value="1"/>
</dbReference>
<accession>A0A1T5ANQ0</accession>
<dbReference type="Gene3D" id="2.30.110.10">
    <property type="entry name" value="Electron Transport, Fmn-binding Protein, Chain A"/>
    <property type="match status" value="1"/>
</dbReference>
<evidence type="ECO:0000259" key="1">
    <source>
        <dbReference type="Pfam" id="PF01243"/>
    </source>
</evidence>
<dbReference type="Pfam" id="PF01243">
    <property type="entry name" value="PNPOx_N"/>
    <property type="match status" value="1"/>
</dbReference>
<dbReference type="PANTHER" id="PTHR34071">
    <property type="entry name" value="5-NITROIMIDAZOLE ANTIBIOTICS RESISTANCE PROTEIN, NIMA-FAMILY-RELATED PROTEIN-RELATED"/>
    <property type="match status" value="1"/>
</dbReference>
<dbReference type="RefSeq" id="WP_079588991.1">
    <property type="nucleotide sequence ID" value="NZ_FUYN01000002.1"/>
</dbReference>
<dbReference type="OrthoDB" id="9794935at2"/>
<dbReference type="AlphaFoldDB" id="A0A1T5ANQ0"/>
<sequence>MRRKDREMIEEFALGIIDKSRYGIVSMVDGDNIPYGLPLSIVRDDKNLYFHSAMDGRKVHALAQNQKVSIAFVGEVNVPDNYTKAQLDEMAIDESKAVTFISSVFTTEFESAIASGIVEKLENEAEKIHAMKLICQKYTPDKMAYFDIAIKAGLGRTNVYKITIESITGKRKKYDSKGIEMKFGRME</sequence>
<proteinExistence type="predicted"/>
<evidence type="ECO:0000313" key="3">
    <source>
        <dbReference type="Proteomes" id="UP000243406"/>
    </source>
</evidence>
<dbReference type="InterPro" id="IPR011576">
    <property type="entry name" value="Pyridox_Oxase_N"/>
</dbReference>
<keyword evidence="3" id="KW-1185">Reference proteome</keyword>
<protein>
    <recommendedName>
        <fullName evidence="1">Pyridoxamine 5'-phosphate oxidase N-terminal domain-containing protein</fullName>
    </recommendedName>
</protein>
<dbReference type="EMBL" id="FUYN01000002">
    <property type="protein sequence ID" value="SKB36612.1"/>
    <property type="molecule type" value="Genomic_DNA"/>
</dbReference>
<organism evidence="2 3">
    <name type="scientific">Acetoanaerobium noterae</name>
    <dbReference type="NCBI Taxonomy" id="745369"/>
    <lineage>
        <taxon>Bacteria</taxon>
        <taxon>Bacillati</taxon>
        <taxon>Bacillota</taxon>
        <taxon>Clostridia</taxon>
        <taxon>Peptostreptococcales</taxon>
        <taxon>Filifactoraceae</taxon>
        <taxon>Acetoanaerobium</taxon>
    </lineage>
</organism>